<comment type="catalytic activity">
    <reaction evidence="1">
        <text>7-[(3S)-3-amino-3-carboxypropyl]wyosine(37) in tRNA(Phe) + S-adenosyl-L-methionine = 7-[(3S)-(3-amino-3-methoxycarbonyl)propyl]wyosine(37) in tRNA(Phe) + S-adenosyl-L-homocysteine</text>
        <dbReference type="Rhea" id="RHEA:36903"/>
        <dbReference type="Rhea" id="RHEA-COMP:10379"/>
        <dbReference type="Rhea" id="RHEA-COMP:11844"/>
        <dbReference type="ChEBI" id="CHEBI:57856"/>
        <dbReference type="ChEBI" id="CHEBI:59789"/>
        <dbReference type="ChEBI" id="CHEBI:73543"/>
        <dbReference type="ChEBI" id="CHEBI:74275"/>
        <dbReference type="EC" id="2.1.1.290"/>
    </reaction>
</comment>
<dbReference type="SUPFAM" id="SSF53335">
    <property type="entry name" value="S-adenosyl-L-methionine-dependent methyltransferases"/>
    <property type="match status" value="1"/>
</dbReference>
<dbReference type="Pfam" id="PF04072">
    <property type="entry name" value="LCM"/>
    <property type="match status" value="1"/>
</dbReference>
<feature type="domain" description="JmjC" evidence="16">
    <location>
        <begin position="821"/>
        <end position="984"/>
    </location>
</feature>
<evidence type="ECO:0000259" key="16">
    <source>
        <dbReference type="PROSITE" id="PS51184"/>
    </source>
</evidence>
<evidence type="ECO:0000313" key="17">
    <source>
        <dbReference type="EMBL" id="OAA59675.1"/>
    </source>
</evidence>
<dbReference type="Gene3D" id="2.60.120.650">
    <property type="entry name" value="Cupin"/>
    <property type="match status" value="1"/>
</dbReference>
<evidence type="ECO:0000256" key="6">
    <source>
        <dbReference type="ARBA" id="ARBA00018045"/>
    </source>
</evidence>
<evidence type="ECO:0000256" key="1">
    <source>
        <dbReference type="ARBA" id="ARBA00001806"/>
    </source>
</evidence>
<dbReference type="Gene3D" id="6.10.140.1470">
    <property type="match status" value="1"/>
</dbReference>
<dbReference type="AlphaFoldDB" id="A0A167SJB5"/>
<keyword evidence="9" id="KW-0949">S-adenosyl-L-methionine</keyword>
<keyword evidence="8 17" id="KW-0808">Transferase</keyword>
<evidence type="ECO:0000256" key="4">
    <source>
        <dbReference type="ARBA" id="ARBA00012155"/>
    </source>
</evidence>
<evidence type="ECO:0000256" key="13">
    <source>
        <dbReference type="ARBA" id="ARBA00030231"/>
    </source>
</evidence>
<dbReference type="InterPro" id="IPR041667">
    <property type="entry name" value="Cupin_8"/>
</dbReference>
<evidence type="ECO:0000256" key="3">
    <source>
        <dbReference type="ARBA" id="ARBA00010703"/>
    </source>
</evidence>
<evidence type="ECO:0000256" key="7">
    <source>
        <dbReference type="ARBA" id="ARBA00022603"/>
    </source>
</evidence>
<evidence type="ECO:0000256" key="12">
    <source>
        <dbReference type="ARBA" id="ARBA00029750"/>
    </source>
</evidence>
<dbReference type="EC" id="2.1.1.290" evidence="5"/>
<comment type="caution">
    <text evidence="17">The sequence shown here is derived from an EMBL/GenBank/DDBJ whole genome shotgun (WGS) entry which is preliminary data.</text>
</comment>
<dbReference type="SUPFAM" id="SSF51197">
    <property type="entry name" value="Clavaminate synthase-like"/>
    <property type="match status" value="1"/>
</dbReference>
<dbReference type="PANTHER" id="PTHR46529:SF1">
    <property type="entry name" value="TRNA WYBUTOSINE-SYNTHESIZING PROTEIN 4"/>
    <property type="match status" value="1"/>
</dbReference>
<dbReference type="Pfam" id="PF13418">
    <property type="entry name" value="Beta-prop_TYW4"/>
    <property type="match status" value="1"/>
</dbReference>
<comment type="pathway">
    <text evidence="2">tRNA modification; wybutosine-tRNA(Phe) biosynthesis.</text>
</comment>
<dbReference type="UniPathway" id="UPA00375"/>
<keyword evidence="7 17" id="KW-0489">Methyltransferase</keyword>
<dbReference type="STRING" id="1081102.A0A167SJB5"/>
<dbReference type="Pfam" id="PF13621">
    <property type="entry name" value="Cupin_8"/>
    <property type="match status" value="1"/>
</dbReference>
<organism evidence="17 18">
    <name type="scientific">Niveomyces insectorum RCEF 264</name>
    <dbReference type="NCBI Taxonomy" id="1081102"/>
    <lineage>
        <taxon>Eukaryota</taxon>
        <taxon>Fungi</taxon>
        <taxon>Dikarya</taxon>
        <taxon>Ascomycota</taxon>
        <taxon>Pezizomycotina</taxon>
        <taxon>Sordariomycetes</taxon>
        <taxon>Hypocreomycetidae</taxon>
        <taxon>Hypocreales</taxon>
        <taxon>Cordycipitaceae</taxon>
        <taxon>Niveomyces</taxon>
    </lineage>
</organism>
<keyword evidence="18" id="KW-1185">Reference proteome</keyword>
<evidence type="ECO:0000256" key="10">
    <source>
        <dbReference type="ARBA" id="ARBA00022694"/>
    </source>
</evidence>
<dbReference type="InterPro" id="IPR015915">
    <property type="entry name" value="Kelch-typ_b-propeller"/>
</dbReference>
<dbReference type="Proteomes" id="UP000076874">
    <property type="component" value="Unassembled WGS sequence"/>
</dbReference>
<dbReference type="SMART" id="SM00558">
    <property type="entry name" value="JmjC"/>
    <property type="match status" value="1"/>
</dbReference>
<reference evidence="17 18" key="1">
    <citation type="journal article" date="2016" name="Genome Biol. Evol.">
        <title>Divergent and convergent evolution of fungal pathogenicity.</title>
        <authorList>
            <person name="Shang Y."/>
            <person name="Xiao G."/>
            <person name="Zheng P."/>
            <person name="Cen K."/>
            <person name="Zhan S."/>
            <person name="Wang C."/>
        </authorList>
    </citation>
    <scope>NUCLEOTIDE SEQUENCE [LARGE SCALE GENOMIC DNA]</scope>
    <source>
        <strain evidence="17 18">RCEF 264</strain>
    </source>
</reference>
<dbReference type="Gene3D" id="3.40.50.150">
    <property type="entry name" value="Vaccinia Virus protein VP39"/>
    <property type="match status" value="1"/>
</dbReference>
<dbReference type="PROSITE" id="PS51184">
    <property type="entry name" value="JMJC"/>
    <property type="match status" value="1"/>
</dbReference>
<dbReference type="InterPro" id="IPR007213">
    <property type="entry name" value="Ppm1/Ppm2/Tcmp"/>
</dbReference>
<dbReference type="GO" id="GO:0030488">
    <property type="term" value="P:tRNA methylation"/>
    <property type="evidence" value="ECO:0007669"/>
    <property type="project" value="TreeGrafter"/>
</dbReference>
<dbReference type="SUPFAM" id="SSF117281">
    <property type="entry name" value="Kelch motif"/>
    <property type="match status" value="1"/>
</dbReference>
<keyword evidence="10" id="KW-0819">tRNA processing</keyword>
<evidence type="ECO:0000256" key="14">
    <source>
        <dbReference type="ARBA" id="ARBA00030847"/>
    </source>
</evidence>
<dbReference type="EC" id="2.3.1.231" evidence="4"/>
<accession>A0A167SJB5</accession>
<sequence length="1028" mass="113081">MPARTSKGRDDLVMATNNSSIVSKRSVERIYFPDEPQYYRFFVKKYQRRAPLINRGYHLRMHLIDALVGRSSDPLPWRSMYRYPDACRGAKFVDIDFPDLLLGKRQIVEQTAELRAPLTNLEFPDDPRVLVTSDQYCQIACDLRQLAAIHEALVRVVNVPDCEFLFVAEVSITYMEAEAADTLIPDFCLLEQILPDGPSNPFAQTMLQHFNKLNTPLKCVYKFPTKAAQRQRFGDLGWRAARLWTLWEAWSDPVFFSPSERQQLDATEVFDEWEEFANFAKHYFVLHARNGAPLPDEYSKSGSAAGGVKTPFRNSGGGAGGGSLIKMDFSPLATFKSLSPRRFGAPLILKDVLGQPSVAHFFGAGAEGRLRSCDLYGRCPNQSAPPLAHLHQGGPAARMCFTLTDVGDLGYVLVGGRASPTASFGDTWIFKKDANRWKKTHDLPVPLFRHAVVRLGCTQLLLLAGGKSGPSAVFPDYLLYHPQRGWVSCAVDGLLRPTPLFGALLLSTEHKESSSSVFHGILAGGMTADGVVSKQAFNWRLDASDMETPTIRFDPEVSEWVAPLLSRFGAMCTLVDGWHVVAGGVMEDDDNDNDNDSDSDNYRLCERDVVRFRAYGEPDEAVDCSSFVACLGPDAPRPVLVGASMIDAGEGDVAVVGGGMTCFSMGTVWSEGVYTFNVRQARQPPTNQAKAAAWHHLKTLAVTNEQPSQGRSGGASASLSITPISRVKLETDDQFRSILRSGKPVVFAGLRLGDCLGKWTPTYLADKMEAGRKVVVHEAVDQAMDFVSKNFRYQTQDFKEFITNVDAGKMLYLRALSADKPSDAPARLDVDFPTVAGDFALPSQLAFANDRLFSSVLRVSGPVNMWLHYDVLANVYCQIHGSKRFYLFPPSDVTQLGFAPGASSSSIDVFSSLASASASASPSSSALSGCHPYEAVVGPGDVLFLPPLWLHTATPITRSSIAVNVFFRDLDGGYSTGRDVYGNRDLAAYEKARQDVAKVTNTFKNLPRGTREFYLRRVADELLQAALE</sequence>
<evidence type="ECO:0000256" key="9">
    <source>
        <dbReference type="ARBA" id="ARBA00022691"/>
    </source>
</evidence>
<dbReference type="PANTHER" id="PTHR46529">
    <property type="entry name" value="TRNA WYBUTOSINE-SYNTHESIZING PROTEIN 4"/>
    <property type="match status" value="1"/>
</dbReference>
<evidence type="ECO:0000256" key="2">
    <source>
        <dbReference type="ARBA" id="ARBA00004797"/>
    </source>
</evidence>
<dbReference type="InterPro" id="IPR003347">
    <property type="entry name" value="JmjC_dom"/>
</dbReference>
<evidence type="ECO:0000313" key="18">
    <source>
        <dbReference type="Proteomes" id="UP000076874"/>
    </source>
</evidence>
<dbReference type="OrthoDB" id="47172at2759"/>
<comment type="similarity">
    <text evidence="3">Belongs to the methyltransferase superfamily. LCMT family.</text>
</comment>
<dbReference type="GO" id="GO:0031591">
    <property type="term" value="P:wybutosine biosynthetic process"/>
    <property type="evidence" value="ECO:0007669"/>
    <property type="project" value="TreeGrafter"/>
</dbReference>
<evidence type="ECO:0000256" key="15">
    <source>
        <dbReference type="ARBA" id="ARBA00049250"/>
    </source>
</evidence>
<dbReference type="FunFam" id="2.60.120.650:FF:000043">
    <property type="entry name" value="tRNA wybutosine-synthesizing protein 4"/>
    <property type="match status" value="1"/>
</dbReference>
<dbReference type="InterPro" id="IPR029063">
    <property type="entry name" value="SAM-dependent_MTases_sf"/>
</dbReference>
<evidence type="ECO:0000256" key="8">
    <source>
        <dbReference type="ARBA" id="ARBA00022679"/>
    </source>
</evidence>
<proteinExistence type="inferred from homology"/>
<dbReference type="EMBL" id="AZHD01000010">
    <property type="protein sequence ID" value="OAA59675.1"/>
    <property type="molecule type" value="Genomic_DNA"/>
</dbReference>
<evidence type="ECO:0000256" key="11">
    <source>
        <dbReference type="ARBA" id="ARBA00025588"/>
    </source>
</evidence>
<gene>
    <name evidence="17" type="ORF">SPI_05873</name>
</gene>
<comment type="function">
    <text evidence="11">Probable S-adenosyl-L-methionine-dependent methyltransferase that acts as a component of the wybutosine biosynthesis pathway. Wybutosine is a hyper modified guanosine with a tricyclic base found at the 3'-position adjacent to the anticodon of eukaryotic phenylalanine tRNA. May methylate the carboxyl group of leucine residues to form alpha-leucine ester residues.</text>
</comment>
<name>A0A167SJB5_9HYPO</name>
<dbReference type="GO" id="GO:0008175">
    <property type="term" value="F:tRNA methyltransferase activity"/>
    <property type="evidence" value="ECO:0007669"/>
    <property type="project" value="TreeGrafter"/>
</dbReference>
<comment type="catalytic activity">
    <reaction evidence="15">
        <text>7-[(3S)-(3-amino-3-methoxycarbonyl)propyl]wyosine(37) in tRNA(Phe) + S-adenosyl-L-methionine + CO2 = wybutosine(37) in tRNA(Phe) + S-adenosyl-L-homocysteine + 2 H(+)</text>
        <dbReference type="Rhea" id="RHEA:37119"/>
        <dbReference type="Rhea" id="RHEA-COMP:11844"/>
        <dbReference type="Rhea" id="RHEA-COMP:11847"/>
        <dbReference type="ChEBI" id="CHEBI:15378"/>
        <dbReference type="ChEBI" id="CHEBI:16526"/>
        <dbReference type="ChEBI" id="CHEBI:57856"/>
        <dbReference type="ChEBI" id="CHEBI:59789"/>
        <dbReference type="ChEBI" id="CHEBI:73544"/>
        <dbReference type="ChEBI" id="CHEBI:74275"/>
        <dbReference type="EC" id="2.3.1.231"/>
    </reaction>
</comment>
<protein>
    <recommendedName>
        <fullName evidence="6">tRNA wybutosine-synthesizing protein 4</fullName>
        <ecNumber evidence="5">2.1.1.290</ecNumber>
        <ecNumber evidence="4">2.3.1.231</ecNumber>
    </recommendedName>
    <alternativeName>
        <fullName evidence="13">Leucine carboxyl methyltransferase 2</fullName>
    </alternativeName>
    <alternativeName>
        <fullName evidence="14">tRNA(Phe) (7-(3-amino-3-(methoxycarbonyl)propyl)wyosine(37)-N)-methoxycarbonyltransferase</fullName>
    </alternativeName>
    <alternativeName>
        <fullName evidence="12">tRNA(Phe) (7-(3-amino-3-carboxypropyl)wyosine(37)-O)-methyltransferase</fullName>
    </alternativeName>
</protein>
<evidence type="ECO:0000256" key="5">
    <source>
        <dbReference type="ARBA" id="ARBA00012779"/>
    </source>
</evidence>
<dbReference type="Gene3D" id="2.120.10.80">
    <property type="entry name" value="Kelch-type beta propeller"/>
    <property type="match status" value="1"/>
</dbReference>